<feature type="transmembrane region" description="Helical" evidence="4">
    <location>
        <begin position="80"/>
        <end position="102"/>
    </location>
</feature>
<comment type="caution">
    <text evidence="7">The sequence shown here is derived from an EMBL/GenBank/DDBJ whole genome shotgun (WGS) entry which is preliminary data.</text>
</comment>
<dbReference type="InterPro" id="IPR003362">
    <property type="entry name" value="Bact_transf"/>
</dbReference>
<dbReference type="Proteomes" id="UP000548685">
    <property type="component" value="Unassembled WGS sequence"/>
</dbReference>
<evidence type="ECO:0000313" key="7">
    <source>
        <dbReference type="EMBL" id="MXP39969.1"/>
    </source>
</evidence>
<organism evidence="7 8">
    <name type="scientific">Erythrobacter ramosus</name>
    <dbReference type="NCBI Taxonomy" id="35811"/>
    <lineage>
        <taxon>Bacteria</taxon>
        <taxon>Pseudomonadati</taxon>
        <taxon>Pseudomonadota</taxon>
        <taxon>Alphaproteobacteria</taxon>
        <taxon>Sphingomonadales</taxon>
        <taxon>Erythrobacteraceae</taxon>
        <taxon>Erythrobacter/Porphyrobacter group</taxon>
        <taxon>Erythrobacter</taxon>
    </lineage>
</organism>
<feature type="transmembrane region" description="Helical" evidence="4">
    <location>
        <begin position="276"/>
        <end position="297"/>
    </location>
</feature>
<evidence type="ECO:0000313" key="9">
    <source>
        <dbReference type="Proteomes" id="UP000548685"/>
    </source>
</evidence>
<dbReference type="PANTHER" id="PTHR30576:SF0">
    <property type="entry name" value="UNDECAPRENYL-PHOSPHATE N-ACETYLGALACTOSAMINYL 1-PHOSPHATE TRANSFERASE-RELATED"/>
    <property type="match status" value="1"/>
</dbReference>
<gene>
    <name evidence="6" type="ORF">FHS52_003192</name>
    <name evidence="7" type="ORF">GRI59_15285</name>
</gene>
<feature type="transmembrane region" description="Helical" evidence="4">
    <location>
        <begin position="141"/>
        <end position="161"/>
    </location>
</feature>
<keyword evidence="4" id="KW-1133">Transmembrane helix</keyword>
<protein>
    <submittedName>
        <fullName evidence="6">Lipopolysaccharide/colanic/teichoic acid biosynthesis glycosyltransferase</fullName>
    </submittedName>
    <submittedName>
        <fullName evidence="7">Sugar transferase</fullName>
    </submittedName>
</protein>
<dbReference type="GO" id="GO:0016780">
    <property type="term" value="F:phosphotransferase activity, for other substituted phosphate groups"/>
    <property type="evidence" value="ECO:0007669"/>
    <property type="project" value="TreeGrafter"/>
</dbReference>
<dbReference type="Proteomes" id="UP000430021">
    <property type="component" value="Unassembled WGS sequence"/>
</dbReference>
<evidence type="ECO:0000256" key="1">
    <source>
        <dbReference type="ARBA" id="ARBA00006464"/>
    </source>
</evidence>
<dbReference type="PANTHER" id="PTHR30576">
    <property type="entry name" value="COLANIC BIOSYNTHESIS UDP-GLUCOSE LIPID CARRIER TRANSFERASE"/>
    <property type="match status" value="1"/>
</dbReference>
<evidence type="ECO:0000313" key="8">
    <source>
        <dbReference type="Proteomes" id="UP000430021"/>
    </source>
</evidence>
<keyword evidence="4" id="KW-0812">Transmembrane</keyword>
<feature type="region of interest" description="Disordered" evidence="3">
    <location>
        <begin position="1"/>
        <end position="29"/>
    </location>
</feature>
<keyword evidence="7" id="KW-0808">Transferase</keyword>
<name>A0A6I4UQQ5_9SPHN</name>
<keyword evidence="4" id="KW-0472">Membrane</keyword>
<keyword evidence="9" id="KW-1185">Reference proteome</keyword>
<proteinExistence type="inferred from homology"/>
<feature type="domain" description="Bacterial sugar transferase" evidence="5">
    <location>
        <begin position="271"/>
        <end position="458"/>
    </location>
</feature>
<dbReference type="RefSeq" id="WP_160762122.1">
    <property type="nucleotide sequence ID" value="NZ_BAAADZ010000003.1"/>
</dbReference>
<dbReference type="EMBL" id="JACICE010000006">
    <property type="protein sequence ID" value="MBB3777195.1"/>
    <property type="molecule type" value="Genomic_DNA"/>
</dbReference>
<evidence type="ECO:0000256" key="3">
    <source>
        <dbReference type="SAM" id="MobiDB-lite"/>
    </source>
</evidence>
<feature type="transmembrane region" description="Helical" evidence="4">
    <location>
        <begin position="114"/>
        <end position="135"/>
    </location>
</feature>
<dbReference type="AlphaFoldDB" id="A0A6I4UQQ5"/>
<dbReference type="OrthoDB" id="9808602at2"/>
<reference evidence="6 9" key="2">
    <citation type="submission" date="2020-08" db="EMBL/GenBank/DDBJ databases">
        <title>Genomic Encyclopedia of Type Strains, Phase IV (KMG-IV): sequencing the most valuable type-strain genomes for metagenomic binning, comparative biology and taxonomic classification.</title>
        <authorList>
            <person name="Goeker M."/>
        </authorList>
    </citation>
    <scope>NUCLEOTIDE SEQUENCE [LARGE SCALE GENOMIC DNA]</scope>
    <source>
        <strain evidence="6 9">DSM 8510</strain>
    </source>
</reference>
<evidence type="ECO:0000256" key="4">
    <source>
        <dbReference type="SAM" id="Phobius"/>
    </source>
</evidence>
<reference evidence="7 8" key="1">
    <citation type="submission" date="2019-12" db="EMBL/GenBank/DDBJ databases">
        <title>Genomic-based taxomic classification of the family Erythrobacteraceae.</title>
        <authorList>
            <person name="Xu L."/>
        </authorList>
    </citation>
    <scope>NUCLEOTIDE SEQUENCE [LARGE SCALE GENOMIC DNA]</scope>
    <source>
        <strain evidence="7 8">JCM 10282</strain>
    </source>
</reference>
<feature type="transmembrane region" description="Helical" evidence="4">
    <location>
        <begin position="55"/>
        <end position="74"/>
    </location>
</feature>
<comment type="similarity">
    <text evidence="1">Belongs to the bacterial sugar transferase family.</text>
</comment>
<dbReference type="EMBL" id="WTYB01000006">
    <property type="protein sequence ID" value="MXP39969.1"/>
    <property type="molecule type" value="Genomic_DNA"/>
</dbReference>
<evidence type="ECO:0000256" key="2">
    <source>
        <dbReference type="ARBA" id="ARBA00023169"/>
    </source>
</evidence>
<dbReference type="Pfam" id="PF02397">
    <property type="entry name" value="Bac_transf"/>
    <property type="match status" value="1"/>
</dbReference>
<accession>A0A6I4UQQ5</accession>
<evidence type="ECO:0000313" key="6">
    <source>
        <dbReference type="EMBL" id="MBB3777195.1"/>
    </source>
</evidence>
<keyword evidence="2" id="KW-0270">Exopolysaccharide synthesis</keyword>
<sequence length="465" mass="51085">MATEGAGGVVANHAGEQGATRAGDAAHTSEQPTRLAGEEFLTVVPHRRAALVHSFELPLILIGTFAPSLVLASIKGHNPVVGAVPATAAAICLAVVIAWYVLSRLKTHANARYLSYVIPVNFVAFSGVLTVMALLRLPFSGSFFLAGASSALLMSFLTAVYGRRLVKPHLVVPGGRAAELNLTGHFVPAPSLGDLEELIAGKWRKWAIVADLHYPHSERCERIFAKAALAGIPVYHFRQIAEMQSGQVRINHLSENDLGSLIPNVSYASAKRVIDFLGALILIPLCLPFFAVLAILIKLDSPGNAIFIQQRMGFRGEVFRMFKFRTMRERRVADHGLAQREDAMTTSDDDRITRIGHFLRKTRMDELPQILNVLLGEMSFIGPRPEACSLSEWYEAELPFYSYRHIVRPGITGWAQVNQGHVTGVSDVLAKLRFDFYYIKNISLWLDVLITLKTLRVIATGLGAK</sequence>
<evidence type="ECO:0000259" key="5">
    <source>
        <dbReference type="Pfam" id="PF02397"/>
    </source>
</evidence>
<dbReference type="GO" id="GO:0000271">
    <property type="term" value="P:polysaccharide biosynthetic process"/>
    <property type="evidence" value="ECO:0007669"/>
    <property type="project" value="UniProtKB-KW"/>
</dbReference>